<evidence type="ECO:0000256" key="2">
    <source>
        <dbReference type="ARBA" id="ARBA00023295"/>
    </source>
</evidence>
<dbReference type="EMBL" id="JADOGI010000299">
    <property type="protein sequence ID" value="MBF8193591.1"/>
    <property type="molecule type" value="Genomic_DNA"/>
</dbReference>
<proteinExistence type="predicted"/>
<accession>A0A931AIP7</accession>
<comment type="caution">
    <text evidence="4">The sequence shown here is derived from an EMBL/GenBank/DDBJ whole genome shotgun (WGS) entry which is preliminary data.</text>
</comment>
<dbReference type="AlphaFoldDB" id="A0A931AIP7"/>
<keyword evidence="5" id="KW-1185">Reference proteome</keyword>
<dbReference type="PANTHER" id="PTHR12304">
    <property type="entry name" value="INOSINE-URIDINE PREFERRING NUCLEOSIDE HYDROLASE"/>
    <property type="match status" value="1"/>
</dbReference>
<protein>
    <submittedName>
        <fullName evidence="4">Nucleoside hydrolase</fullName>
    </submittedName>
</protein>
<keyword evidence="1 4" id="KW-0378">Hydrolase</keyword>
<gene>
    <name evidence="4" type="ORF">ITP53_49545</name>
</gene>
<dbReference type="RefSeq" id="WP_195902446.1">
    <property type="nucleotide sequence ID" value="NZ_JADOGI010000299.1"/>
</dbReference>
<organism evidence="4 5">
    <name type="scientific">Nonomuraea cypriaca</name>
    <dbReference type="NCBI Taxonomy" id="1187855"/>
    <lineage>
        <taxon>Bacteria</taxon>
        <taxon>Bacillati</taxon>
        <taxon>Actinomycetota</taxon>
        <taxon>Actinomycetes</taxon>
        <taxon>Streptosporangiales</taxon>
        <taxon>Streptosporangiaceae</taxon>
        <taxon>Nonomuraea</taxon>
    </lineage>
</organism>
<feature type="non-terminal residue" evidence="4">
    <location>
        <position position="105"/>
    </location>
</feature>
<dbReference type="InterPro" id="IPR001910">
    <property type="entry name" value="Inosine/uridine_hydrolase_dom"/>
</dbReference>
<dbReference type="PANTHER" id="PTHR12304:SF4">
    <property type="entry name" value="URIDINE NUCLEOSIDASE"/>
    <property type="match status" value="1"/>
</dbReference>
<feature type="domain" description="Inosine/uridine-preferring nucleoside hydrolase" evidence="3">
    <location>
        <begin position="3"/>
        <end position="80"/>
    </location>
</feature>
<dbReference type="GO" id="GO:0005829">
    <property type="term" value="C:cytosol"/>
    <property type="evidence" value="ECO:0007669"/>
    <property type="project" value="TreeGrafter"/>
</dbReference>
<dbReference type="Pfam" id="PF01156">
    <property type="entry name" value="IU_nuc_hydro"/>
    <property type="match status" value="1"/>
</dbReference>
<evidence type="ECO:0000256" key="1">
    <source>
        <dbReference type="ARBA" id="ARBA00022801"/>
    </source>
</evidence>
<evidence type="ECO:0000313" key="4">
    <source>
        <dbReference type="EMBL" id="MBF8193591.1"/>
    </source>
</evidence>
<dbReference type="Gene3D" id="3.90.245.10">
    <property type="entry name" value="Ribonucleoside hydrolase-like"/>
    <property type="match status" value="1"/>
</dbReference>
<name>A0A931AIP7_9ACTN</name>
<dbReference type="GO" id="GO:0008477">
    <property type="term" value="F:purine nucleosidase activity"/>
    <property type="evidence" value="ECO:0007669"/>
    <property type="project" value="TreeGrafter"/>
</dbReference>
<evidence type="ECO:0000313" key="5">
    <source>
        <dbReference type="Proteomes" id="UP000605361"/>
    </source>
</evidence>
<reference evidence="4" key="1">
    <citation type="submission" date="2020-11" db="EMBL/GenBank/DDBJ databases">
        <title>Whole-genome analyses of Nonomuraea sp. K274.</title>
        <authorList>
            <person name="Veyisoglu A."/>
        </authorList>
    </citation>
    <scope>NUCLEOTIDE SEQUENCE</scope>
    <source>
        <strain evidence="4">K274</strain>
    </source>
</reference>
<dbReference type="InterPro" id="IPR023186">
    <property type="entry name" value="IUNH"/>
</dbReference>
<dbReference type="Proteomes" id="UP000605361">
    <property type="component" value="Unassembled WGS sequence"/>
</dbReference>
<keyword evidence="2" id="KW-0326">Glycosidase</keyword>
<sequence>MRVIIDCDPGNAIPASDVDDGLALGLALASPAVTLEAVTVVAGNTPRDVGVAVARDLLARAGAGHVPVFAGAAAPLVEDPAPWRADLDGARDTDRARELWKDVTP</sequence>
<dbReference type="GO" id="GO:0006152">
    <property type="term" value="P:purine nucleoside catabolic process"/>
    <property type="evidence" value="ECO:0007669"/>
    <property type="project" value="TreeGrafter"/>
</dbReference>
<dbReference type="SUPFAM" id="SSF53590">
    <property type="entry name" value="Nucleoside hydrolase"/>
    <property type="match status" value="1"/>
</dbReference>
<dbReference type="InterPro" id="IPR036452">
    <property type="entry name" value="Ribo_hydro-like"/>
</dbReference>
<evidence type="ECO:0000259" key="3">
    <source>
        <dbReference type="Pfam" id="PF01156"/>
    </source>
</evidence>